<dbReference type="GO" id="GO:0004190">
    <property type="term" value="F:aspartic-type endopeptidase activity"/>
    <property type="evidence" value="ECO:0007669"/>
    <property type="project" value="UniProtKB-KW"/>
</dbReference>
<dbReference type="Pfam" id="PF09280">
    <property type="entry name" value="XPC-binding"/>
    <property type="match status" value="1"/>
</dbReference>
<comment type="subcellular location">
    <subcellularLocation>
        <location evidence="2">Cytoplasm</location>
    </subcellularLocation>
</comment>
<keyword evidence="9" id="KW-0378">Hydrolase</keyword>
<dbReference type="SUPFAM" id="SSF54236">
    <property type="entry name" value="Ubiquitin-like"/>
    <property type="match status" value="1"/>
</dbReference>
<evidence type="ECO:0000259" key="13">
    <source>
        <dbReference type="PROSITE" id="PS50175"/>
    </source>
</evidence>
<evidence type="ECO:0000256" key="2">
    <source>
        <dbReference type="ARBA" id="ARBA00004496"/>
    </source>
</evidence>
<dbReference type="PROSITE" id="PS00141">
    <property type="entry name" value="ASP_PROTEASE"/>
    <property type="match status" value="1"/>
</dbReference>
<sequence length="434" mass="48142">MRIVVTTETDDLYNLEIDSQMAIEDLKALLETESGVPPEQQDLYHNGQLLNEAKKLLEEYGVGQDDLILMRRKSTAISSGAVGEDAMASNPNFDLMRQHVLRDPRLLQQLANTNPELARAALNDPARFSSMVQQLEQNRRHAEQQRMDMVAANSDPFDVEAQKRIEDAIRQENIAANLEAAMEYNPESFARVTRLYINVEINGRKLVALVDSGAQSTVISPETAEACGLNRLVDTRFSGIAKGVGTANILGRIHSAQMKLSKDFFIACSFIVVEGKGSELLFGLDMLRRHRACIDLRKNALTFDDGDIPFLNEHELPEKQRMIEIHGSADDEMPTEARVAGPQASANAATSSSSSGTSSQPASQQQQQQQSQQPQVQQQSNQENDFIYFLKESKYPEEHIKLLTNLGVNRQEAINALDMASGNPDLAASLLFQN</sequence>
<dbReference type="InterPro" id="IPR001969">
    <property type="entry name" value="Aspartic_peptidase_AS"/>
</dbReference>
<name>A0A8H7VKX7_9FUNG</name>
<evidence type="ECO:0000256" key="7">
    <source>
        <dbReference type="ARBA" id="ARBA00022670"/>
    </source>
</evidence>
<dbReference type="PROSITE" id="PS50175">
    <property type="entry name" value="ASP_PROT_RETROV"/>
    <property type="match status" value="1"/>
</dbReference>
<protein>
    <recommendedName>
        <fullName evidence="5">DNA damage-inducible protein 1</fullName>
    </recommendedName>
</protein>
<dbReference type="InterPro" id="IPR000626">
    <property type="entry name" value="Ubiquitin-like_dom"/>
</dbReference>
<dbReference type="InterPro" id="IPR015360">
    <property type="entry name" value="XPC-bd"/>
</dbReference>
<evidence type="ECO:0000256" key="3">
    <source>
        <dbReference type="ARBA" id="ARBA00009136"/>
    </source>
</evidence>
<dbReference type="PROSITE" id="PS50053">
    <property type="entry name" value="UBIQUITIN_2"/>
    <property type="match status" value="1"/>
</dbReference>
<dbReference type="PROSITE" id="PS50030">
    <property type="entry name" value="UBA"/>
    <property type="match status" value="1"/>
</dbReference>
<dbReference type="PANTHER" id="PTHR12917:SF1">
    <property type="entry name" value="AT13091P"/>
    <property type="match status" value="1"/>
</dbReference>
<feature type="domain" description="UBA" evidence="11">
    <location>
        <begin position="394"/>
        <end position="434"/>
    </location>
</feature>
<comment type="caution">
    <text evidence="14">The sequence shown here is derived from an EMBL/GenBank/DDBJ whole genome shotgun (WGS) entry which is preliminary data.</text>
</comment>
<keyword evidence="15" id="KW-1185">Reference proteome</keyword>
<dbReference type="InterPro" id="IPR001995">
    <property type="entry name" value="Peptidase_A2_cat"/>
</dbReference>
<dbReference type="CDD" id="cd01796">
    <property type="entry name" value="Ubl_Ddi1_like"/>
    <property type="match status" value="1"/>
</dbReference>
<comment type="subunit">
    <text evidence="4">Binds ubiquitin and polyubiquitinated proteins.</text>
</comment>
<keyword evidence="7" id="KW-0645">Protease</keyword>
<dbReference type="Gene3D" id="2.40.70.10">
    <property type="entry name" value="Acid Proteases"/>
    <property type="match status" value="1"/>
</dbReference>
<dbReference type="Proteomes" id="UP000646827">
    <property type="component" value="Unassembled WGS sequence"/>
</dbReference>
<dbReference type="InterPro" id="IPR021109">
    <property type="entry name" value="Peptidase_aspartic_dom_sf"/>
</dbReference>
<dbReference type="InterPro" id="IPR029071">
    <property type="entry name" value="Ubiquitin-like_domsf"/>
</dbReference>
<dbReference type="InterPro" id="IPR009060">
    <property type="entry name" value="UBA-like_sf"/>
</dbReference>
<dbReference type="GO" id="GO:0043161">
    <property type="term" value="P:proteasome-mediated ubiquitin-dependent protein catabolic process"/>
    <property type="evidence" value="ECO:0007669"/>
    <property type="project" value="InterPro"/>
</dbReference>
<evidence type="ECO:0000259" key="11">
    <source>
        <dbReference type="PROSITE" id="PS50030"/>
    </source>
</evidence>
<feature type="compositionally biased region" description="Low complexity" evidence="10">
    <location>
        <begin position="343"/>
        <end position="381"/>
    </location>
</feature>
<feature type="domain" description="Ubiquitin-like" evidence="12">
    <location>
        <begin position="1"/>
        <end position="70"/>
    </location>
</feature>
<comment type="similarity">
    <text evidence="3">Belongs to the DDI1 family.</text>
</comment>
<dbReference type="OrthoDB" id="1047367at2759"/>
<comment type="function">
    <text evidence="1">Probable aspartic protease. May be involved in the regulation of exocytosis. Acts as a linker between the 19S proteasome and polyubiquitinated proteins via UBA domain interactions with ubiquitin for their subsequent degradation. Required for S-phase checkpoint control.</text>
</comment>
<feature type="domain" description="Peptidase A2" evidence="13">
    <location>
        <begin position="206"/>
        <end position="286"/>
    </location>
</feature>
<evidence type="ECO:0000256" key="4">
    <source>
        <dbReference type="ARBA" id="ARBA00011128"/>
    </source>
</evidence>
<organism evidence="14 15">
    <name type="scientific">Circinella minor</name>
    <dbReference type="NCBI Taxonomy" id="1195481"/>
    <lineage>
        <taxon>Eukaryota</taxon>
        <taxon>Fungi</taxon>
        <taxon>Fungi incertae sedis</taxon>
        <taxon>Mucoromycota</taxon>
        <taxon>Mucoromycotina</taxon>
        <taxon>Mucoromycetes</taxon>
        <taxon>Mucorales</taxon>
        <taxon>Lichtheimiaceae</taxon>
        <taxon>Circinella</taxon>
    </lineage>
</organism>
<evidence type="ECO:0000256" key="5">
    <source>
        <dbReference type="ARBA" id="ARBA00021491"/>
    </source>
</evidence>
<dbReference type="SUPFAM" id="SSF50630">
    <property type="entry name" value="Acid proteases"/>
    <property type="match status" value="1"/>
</dbReference>
<evidence type="ECO:0000313" key="14">
    <source>
        <dbReference type="EMBL" id="KAG2220283.1"/>
    </source>
</evidence>
<evidence type="ECO:0000259" key="12">
    <source>
        <dbReference type="PROSITE" id="PS50053"/>
    </source>
</evidence>
<evidence type="ECO:0000313" key="15">
    <source>
        <dbReference type="Proteomes" id="UP000646827"/>
    </source>
</evidence>
<dbReference type="PANTHER" id="PTHR12917">
    <property type="entry name" value="ASPARTYL PROTEASE DDI-RELATED"/>
    <property type="match status" value="1"/>
</dbReference>
<dbReference type="GO" id="GO:0005737">
    <property type="term" value="C:cytoplasm"/>
    <property type="evidence" value="ECO:0007669"/>
    <property type="project" value="UniProtKB-SubCell"/>
</dbReference>
<dbReference type="CDD" id="cd05479">
    <property type="entry name" value="RP_DDI"/>
    <property type="match status" value="1"/>
</dbReference>
<dbReference type="Gene3D" id="1.10.8.10">
    <property type="entry name" value="DNA helicase RuvA subunit, C-terminal domain"/>
    <property type="match status" value="1"/>
</dbReference>
<evidence type="ECO:0000256" key="9">
    <source>
        <dbReference type="ARBA" id="ARBA00022801"/>
    </source>
</evidence>
<feature type="region of interest" description="Disordered" evidence="10">
    <location>
        <begin position="331"/>
        <end position="381"/>
    </location>
</feature>
<dbReference type="Pfam" id="PF09668">
    <property type="entry name" value="Asp_protease"/>
    <property type="match status" value="1"/>
</dbReference>
<evidence type="ECO:0000256" key="1">
    <source>
        <dbReference type="ARBA" id="ARBA00003231"/>
    </source>
</evidence>
<dbReference type="SMART" id="SM00165">
    <property type="entry name" value="UBA"/>
    <property type="match status" value="1"/>
</dbReference>
<evidence type="ECO:0000256" key="8">
    <source>
        <dbReference type="ARBA" id="ARBA00022750"/>
    </source>
</evidence>
<dbReference type="Gene3D" id="1.10.10.540">
    <property type="entry name" value="XPC-binding domain"/>
    <property type="match status" value="1"/>
</dbReference>
<dbReference type="EMBL" id="JAEPRB010000146">
    <property type="protein sequence ID" value="KAG2220283.1"/>
    <property type="molecule type" value="Genomic_DNA"/>
</dbReference>
<dbReference type="SMART" id="SM00213">
    <property type="entry name" value="UBQ"/>
    <property type="match status" value="1"/>
</dbReference>
<dbReference type="InterPro" id="IPR019103">
    <property type="entry name" value="Peptidase_aspartic_DDI1-type"/>
</dbReference>
<dbReference type="InterPro" id="IPR033882">
    <property type="entry name" value="DDI1_N"/>
</dbReference>
<dbReference type="AlphaFoldDB" id="A0A8H7VKX7"/>
<accession>A0A8H7VKX7</accession>
<proteinExistence type="inferred from homology"/>
<dbReference type="GO" id="GO:0006289">
    <property type="term" value="P:nucleotide-excision repair"/>
    <property type="evidence" value="ECO:0007669"/>
    <property type="project" value="InterPro"/>
</dbReference>
<evidence type="ECO:0000256" key="6">
    <source>
        <dbReference type="ARBA" id="ARBA00022490"/>
    </source>
</evidence>
<reference evidence="14 15" key="1">
    <citation type="submission" date="2020-12" db="EMBL/GenBank/DDBJ databases">
        <title>Metabolic potential, ecology and presence of endohyphal bacteria is reflected in genomic diversity of Mucoromycotina.</title>
        <authorList>
            <person name="Muszewska A."/>
            <person name="Okrasinska A."/>
            <person name="Steczkiewicz K."/>
            <person name="Drgas O."/>
            <person name="Orlowska M."/>
            <person name="Perlinska-Lenart U."/>
            <person name="Aleksandrzak-Piekarczyk T."/>
            <person name="Szatraj K."/>
            <person name="Zielenkiewicz U."/>
            <person name="Pilsyk S."/>
            <person name="Malc E."/>
            <person name="Mieczkowski P."/>
            <person name="Kruszewska J.S."/>
            <person name="Biernat P."/>
            <person name="Pawlowska J."/>
        </authorList>
    </citation>
    <scope>NUCLEOTIDE SEQUENCE [LARGE SCALE GENOMIC DNA]</scope>
    <source>
        <strain evidence="14 15">CBS 142.35</strain>
    </source>
</reference>
<keyword evidence="8" id="KW-0064">Aspartyl protease</keyword>
<evidence type="ECO:0000256" key="10">
    <source>
        <dbReference type="SAM" id="MobiDB-lite"/>
    </source>
</evidence>
<dbReference type="InterPro" id="IPR015940">
    <property type="entry name" value="UBA"/>
</dbReference>
<dbReference type="SUPFAM" id="SSF46934">
    <property type="entry name" value="UBA-like"/>
    <property type="match status" value="1"/>
</dbReference>
<dbReference type="Gene3D" id="3.10.20.90">
    <property type="entry name" value="Phosphatidylinositol 3-kinase Catalytic Subunit, Chain A, domain 1"/>
    <property type="match status" value="1"/>
</dbReference>
<dbReference type="GO" id="GO:0003684">
    <property type="term" value="F:damaged DNA binding"/>
    <property type="evidence" value="ECO:0007669"/>
    <property type="project" value="InterPro"/>
</dbReference>
<dbReference type="Pfam" id="PF00240">
    <property type="entry name" value="ubiquitin"/>
    <property type="match status" value="1"/>
</dbReference>
<dbReference type="InterPro" id="IPR036353">
    <property type="entry name" value="XPC-bd_sf"/>
</dbReference>
<dbReference type="SUPFAM" id="SSF101238">
    <property type="entry name" value="XPC-binding domain"/>
    <property type="match status" value="1"/>
</dbReference>
<keyword evidence="6" id="KW-0963">Cytoplasm</keyword>
<gene>
    <name evidence="14" type="ORF">INT45_009898</name>
</gene>